<evidence type="ECO:0000313" key="2">
    <source>
        <dbReference type="Proteomes" id="UP001073053"/>
    </source>
</evidence>
<dbReference type="AlphaFoldDB" id="A0A9Q4EM49"/>
<evidence type="ECO:0000313" key="1">
    <source>
        <dbReference type="EMBL" id="MCY9186126.1"/>
    </source>
</evidence>
<dbReference type="InterPro" id="IPR025332">
    <property type="entry name" value="DUF4238"/>
</dbReference>
<gene>
    <name evidence="1" type="ORF">MOF03_15930</name>
</gene>
<dbReference type="EMBL" id="JALAWA010000010">
    <property type="protein sequence ID" value="MCY9186126.1"/>
    <property type="molecule type" value="Genomic_DNA"/>
</dbReference>
<dbReference type="RefSeq" id="WP_268497787.1">
    <property type="nucleotide sequence ID" value="NZ_JALAVZ010000007.1"/>
</dbReference>
<reference evidence="1" key="1">
    <citation type="submission" date="2022-02" db="EMBL/GenBank/DDBJ databases">
        <title>Crop Bioprotection Bacillus Genome Sequencing.</title>
        <authorList>
            <person name="Dunlap C."/>
        </authorList>
    </citation>
    <scope>NUCLEOTIDE SEQUENCE</scope>
    <source>
        <strain evidence="1">EC49O2N-C10</strain>
    </source>
</reference>
<dbReference type="Proteomes" id="UP001073053">
    <property type="component" value="Unassembled WGS sequence"/>
</dbReference>
<dbReference type="Pfam" id="PF14022">
    <property type="entry name" value="DUF4238"/>
    <property type="match status" value="1"/>
</dbReference>
<protein>
    <submittedName>
        <fullName evidence="1">DUF4238 domain-containing protein</fullName>
    </submittedName>
</protein>
<name>A0A9Q4EM49_9BACI</name>
<sequence>MGQKSRQHYVPKFYLRNFSETDKSISTFNIMNSLYIQNASIKDMCQKNNFYGDDKVVEEFLDKVIERKAARIIKRIIDTNSILHLVNESEDYEHLLTFLLVSEGRNLRGADSTENLAVALMKTMVKEQPEFKEVDLDQFELKVNQPANKNIGLAIENTPMIFDLVPILIVQKTPRNFITSDNPLVRYNSFYIERNYQDRGFGLVTRGLQLFFPISSQQCLLFYDRLVYDISGEEKGVLTLKRAREVDNLNKLFYLNSYNNAFFNQRLKEDYIRKIQNSNRKTPKINELEREVRFLNSTEDNGQLISVSHNRVTKKIKLPWINNSEFAKSIVLPPHMGGLQRTESPFIRDYMEKDRAKHKKQRQKLGGVRYFRG</sequence>
<proteinExistence type="predicted"/>
<organism evidence="1 2">
    <name type="scientific">Bacillus halotolerans</name>
    <dbReference type="NCBI Taxonomy" id="260554"/>
    <lineage>
        <taxon>Bacteria</taxon>
        <taxon>Bacillati</taxon>
        <taxon>Bacillota</taxon>
        <taxon>Bacilli</taxon>
        <taxon>Bacillales</taxon>
        <taxon>Bacillaceae</taxon>
        <taxon>Bacillus</taxon>
    </lineage>
</organism>
<accession>A0A9Q4EM49</accession>
<comment type="caution">
    <text evidence="1">The sequence shown here is derived from an EMBL/GenBank/DDBJ whole genome shotgun (WGS) entry which is preliminary data.</text>
</comment>